<accession>A0A7J6WGL4</accession>
<protein>
    <submittedName>
        <fullName evidence="1">Uncharacterized protein</fullName>
    </submittedName>
</protein>
<dbReference type="AlphaFoldDB" id="A0A7J6WGL4"/>
<organism evidence="1 2">
    <name type="scientific">Thalictrum thalictroides</name>
    <name type="common">Rue-anemone</name>
    <name type="synonym">Anemone thalictroides</name>
    <dbReference type="NCBI Taxonomy" id="46969"/>
    <lineage>
        <taxon>Eukaryota</taxon>
        <taxon>Viridiplantae</taxon>
        <taxon>Streptophyta</taxon>
        <taxon>Embryophyta</taxon>
        <taxon>Tracheophyta</taxon>
        <taxon>Spermatophyta</taxon>
        <taxon>Magnoliopsida</taxon>
        <taxon>Ranunculales</taxon>
        <taxon>Ranunculaceae</taxon>
        <taxon>Thalictroideae</taxon>
        <taxon>Thalictrum</taxon>
    </lineage>
</organism>
<dbReference type="EMBL" id="JABWDY010016486">
    <property type="protein sequence ID" value="KAF5196067.1"/>
    <property type="molecule type" value="Genomic_DNA"/>
</dbReference>
<keyword evidence="2" id="KW-1185">Reference proteome</keyword>
<proteinExistence type="predicted"/>
<sequence length="62" mass="6621">MKKATASCSSDTLSASTNGLCLGQQMHFNEERPLFGSNVIRRKPIGSLSGSVGIKRRPTAKV</sequence>
<evidence type="ECO:0000313" key="2">
    <source>
        <dbReference type="Proteomes" id="UP000554482"/>
    </source>
</evidence>
<reference evidence="1 2" key="1">
    <citation type="submission" date="2020-06" db="EMBL/GenBank/DDBJ databases">
        <title>Transcriptomic and genomic resources for Thalictrum thalictroides and T. hernandezii: Facilitating candidate gene discovery in an emerging model plant lineage.</title>
        <authorList>
            <person name="Arias T."/>
            <person name="Riano-Pachon D.M."/>
            <person name="Di Stilio V.S."/>
        </authorList>
    </citation>
    <scope>NUCLEOTIDE SEQUENCE [LARGE SCALE GENOMIC DNA]</scope>
    <source>
        <strain evidence="2">cv. WT478/WT964</strain>
        <tissue evidence="1">Leaves</tissue>
    </source>
</reference>
<dbReference type="Proteomes" id="UP000554482">
    <property type="component" value="Unassembled WGS sequence"/>
</dbReference>
<name>A0A7J6WGL4_THATH</name>
<comment type="caution">
    <text evidence="1">The sequence shown here is derived from an EMBL/GenBank/DDBJ whole genome shotgun (WGS) entry which is preliminary data.</text>
</comment>
<evidence type="ECO:0000313" key="1">
    <source>
        <dbReference type="EMBL" id="KAF5196067.1"/>
    </source>
</evidence>
<gene>
    <name evidence="1" type="ORF">FRX31_014345</name>
</gene>